<evidence type="ECO:0000313" key="1">
    <source>
        <dbReference type="EMBL" id="KAH7115481.1"/>
    </source>
</evidence>
<organism evidence="1 2">
    <name type="scientific">Dactylonectria estremocensis</name>
    <dbReference type="NCBI Taxonomy" id="1079267"/>
    <lineage>
        <taxon>Eukaryota</taxon>
        <taxon>Fungi</taxon>
        <taxon>Dikarya</taxon>
        <taxon>Ascomycota</taxon>
        <taxon>Pezizomycotina</taxon>
        <taxon>Sordariomycetes</taxon>
        <taxon>Hypocreomycetidae</taxon>
        <taxon>Hypocreales</taxon>
        <taxon>Nectriaceae</taxon>
        <taxon>Dactylonectria</taxon>
    </lineage>
</organism>
<gene>
    <name evidence="1" type="ORF">B0J13DRAFT_572192</name>
</gene>
<reference evidence="1" key="1">
    <citation type="journal article" date="2021" name="Nat. Commun.">
        <title>Genetic determinants of endophytism in the Arabidopsis root mycobiome.</title>
        <authorList>
            <person name="Mesny F."/>
            <person name="Miyauchi S."/>
            <person name="Thiergart T."/>
            <person name="Pickel B."/>
            <person name="Atanasova L."/>
            <person name="Karlsson M."/>
            <person name="Huettel B."/>
            <person name="Barry K.W."/>
            <person name="Haridas S."/>
            <person name="Chen C."/>
            <person name="Bauer D."/>
            <person name="Andreopoulos W."/>
            <person name="Pangilinan J."/>
            <person name="LaButti K."/>
            <person name="Riley R."/>
            <person name="Lipzen A."/>
            <person name="Clum A."/>
            <person name="Drula E."/>
            <person name="Henrissat B."/>
            <person name="Kohler A."/>
            <person name="Grigoriev I.V."/>
            <person name="Martin F.M."/>
            <person name="Hacquard S."/>
        </authorList>
    </citation>
    <scope>NUCLEOTIDE SEQUENCE</scope>
    <source>
        <strain evidence="1">MPI-CAGE-AT-0021</strain>
    </source>
</reference>
<dbReference type="OrthoDB" id="3366823at2759"/>
<protein>
    <submittedName>
        <fullName evidence="1">Uncharacterized protein</fullName>
    </submittedName>
</protein>
<dbReference type="AlphaFoldDB" id="A0A9P9DAX1"/>
<sequence>MLESLRQWTISCQRTQSLNDPALQNTEYDPVWRSQYIRTMLGRYFDLGFTEDGVDTAMLGFLFVTFANTIPTTA</sequence>
<proteinExistence type="predicted"/>
<evidence type="ECO:0000313" key="2">
    <source>
        <dbReference type="Proteomes" id="UP000717696"/>
    </source>
</evidence>
<accession>A0A9P9DAX1</accession>
<dbReference type="EMBL" id="JAGMUU010000038">
    <property type="protein sequence ID" value="KAH7115481.1"/>
    <property type="molecule type" value="Genomic_DNA"/>
</dbReference>
<comment type="caution">
    <text evidence="1">The sequence shown here is derived from an EMBL/GenBank/DDBJ whole genome shotgun (WGS) entry which is preliminary data.</text>
</comment>
<name>A0A9P9DAX1_9HYPO</name>
<keyword evidence="2" id="KW-1185">Reference proteome</keyword>
<dbReference type="Proteomes" id="UP000717696">
    <property type="component" value="Unassembled WGS sequence"/>
</dbReference>